<evidence type="ECO:0000313" key="2">
    <source>
        <dbReference type="EMBL" id="GMS86954.1"/>
    </source>
</evidence>
<gene>
    <name evidence="2" type="ORF">PENTCL1PPCAC_9129</name>
</gene>
<name>A0AAV5T048_9BILA</name>
<keyword evidence="3" id="KW-1185">Reference proteome</keyword>
<protein>
    <submittedName>
        <fullName evidence="2">Uncharacterized protein</fullName>
    </submittedName>
</protein>
<feature type="non-terminal residue" evidence="2">
    <location>
        <position position="1"/>
    </location>
</feature>
<dbReference type="AlphaFoldDB" id="A0AAV5T048"/>
<evidence type="ECO:0000313" key="3">
    <source>
        <dbReference type="Proteomes" id="UP001432027"/>
    </source>
</evidence>
<dbReference type="Proteomes" id="UP001432027">
    <property type="component" value="Unassembled WGS sequence"/>
</dbReference>
<accession>A0AAV5T048</accession>
<evidence type="ECO:0000256" key="1">
    <source>
        <dbReference type="SAM" id="MobiDB-lite"/>
    </source>
</evidence>
<proteinExistence type="predicted"/>
<comment type="caution">
    <text evidence="2">The sequence shown here is derived from an EMBL/GenBank/DDBJ whole genome shotgun (WGS) entry which is preliminary data.</text>
</comment>
<dbReference type="EMBL" id="BTSX01000002">
    <property type="protein sequence ID" value="GMS86954.1"/>
    <property type="molecule type" value="Genomic_DNA"/>
</dbReference>
<organism evidence="2 3">
    <name type="scientific">Pristionchus entomophagus</name>
    <dbReference type="NCBI Taxonomy" id="358040"/>
    <lineage>
        <taxon>Eukaryota</taxon>
        <taxon>Metazoa</taxon>
        <taxon>Ecdysozoa</taxon>
        <taxon>Nematoda</taxon>
        <taxon>Chromadorea</taxon>
        <taxon>Rhabditida</taxon>
        <taxon>Rhabditina</taxon>
        <taxon>Diplogasteromorpha</taxon>
        <taxon>Diplogasteroidea</taxon>
        <taxon>Neodiplogasteridae</taxon>
        <taxon>Pristionchus</taxon>
    </lineage>
</organism>
<feature type="compositionally biased region" description="Polar residues" evidence="1">
    <location>
        <begin position="58"/>
        <end position="69"/>
    </location>
</feature>
<feature type="region of interest" description="Disordered" evidence="1">
    <location>
        <begin position="58"/>
        <end position="94"/>
    </location>
</feature>
<reference evidence="2" key="1">
    <citation type="submission" date="2023-10" db="EMBL/GenBank/DDBJ databases">
        <title>Genome assembly of Pristionchus species.</title>
        <authorList>
            <person name="Yoshida K."/>
            <person name="Sommer R.J."/>
        </authorList>
    </citation>
    <scope>NUCLEOTIDE SEQUENCE</scope>
    <source>
        <strain evidence="2">RS0144</strain>
    </source>
</reference>
<sequence length="94" mass="10917">EVTVELPEMLPKFHEAREEMRMTGEEEQKRMLHIMDSYSLATSQAFIHLKDIYYPNGVNANQRKPLTSSPRKRENSNKGTNGQKTKIPIEMRAL</sequence>